<keyword evidence="2 5" id="KW-0863">Zinc-finger</keyword>
<dbReference type="PANTHER" id="PTHR11102:SF160">
    <property type="entry name" value="ERAD-ASSOCIATED E3 UBIQUITIN-PROTEIN LIGASE COMPONENT HRD3"/>
    <property type="match status" value="1"/>
</dbReference>
<dbReference type="SMART" id="SM00028">
    <property type="entry name" value="TPR"/>
    <property type="match status" value="4"/>
</dbReference>
<dbReference type="Gene3D" id="1.25.40.10">
    <property type="entry name" value="Tetratricopeptide repeat domain"/>
    <property type="match status" value="4"/>
</dbReference>
<comment type="similarity">
    <text evidence="4">Belongs to the sel-1 family.</text>
</comment>
<dbReference type="SMART" id="SM00228">
    <property type="entry name" value="PDZ"/>
    <property type="match status" value="2"/>
</dbReference>
<evidence type="ECO:0000256" key="3">
    <source>
        <dbReference type="ARBA" id="ARBA00022833"/>
    </source>
</evidence>
<keyword evidence="1" id="KW-0479">Metal-binding</keyword>
<dbReference type="OrthoDB" id="2384430at2759"/>
<name>A0A814SRX1_9BILA</name>
<dbReference type="InterPro" id="IPR011990">
    <property type="entry name" value="TPR-like_helical_dom_sf"/>
</dbReference>
<dbReference type="InterPro" id="IPR036034">
    <property type="entry name" value="PDZ_sf"/>
</dbReference>
<dbReference type="PANTHER" id="PTHR11102">
    <property type="entry name" value="SEL-1-LIKE PROTEIN"/>
    <property type="match status" value="1"/>
</dbReference>
<proteinExistence type="inferred from homology"/>
<sequence length="1316" mass="149870">MSGMSAAERLRNDNVRLCRLCFWSNFEGLGFNLEKSAQPPHIIRLVEPNSPAAAGGLKILDVVLTVNQEDVSQADYSRVRDAIKIACDSKNPIELLVAKQRFYQQLKTKIILINPEMVTIINTPEKMPSDYLNFPKHISRTCYICLNDKETLFGFETIHGEKDIGLCIQKVFPNTPASNTSLRKCDRIIEINDKYVDNDLSSSILEKLKKAKMQGVVKLYVVDTETYKYAQVNKISLKSKGQHQNELTVSSINHGNQSLRPNTPIIMDLCDSHRADSIKLNYDNQEKFHSSTIASDRENGELDDICCVQIVFTLFFAAAQKTSIANGDSNAWDLTTLTALLLSTDRPKTLNKTEIQQLNNEDKLLKQLRDIRNNLAHHPSKSIDNTEFDQLWIELVAILGVLGDMDSELNKLKHDSVFELSVQSINEENMKEAKRLNSLGTQAHKAGNFFDAIRLFTKATDLSNVSDHDRAVFYSNMSSSRLALYEPRSNLSNNFDTFESTDQRYRALQDAKEARNLWPTWWKGHFRVALDESRQIYERQSRYEHLDPRLQPGTIDEHLNEMKQKLGTDPDKVQLGHSLLEGIDPASANVVKGHKFEHGDIDVKQNYEQAAKYFAKAASQGNAEGMYNIGQLTDLGLGVKKDHRMARMWFEKAAAQLPQNSLFPDRPNLGVAEAEHALGLRYAAGVSVDKNLETAAYWYQRAVDHGSAPAANNLALMYLHGTGVDQDLEKAEQLLQLSARNGDQNAMLTLSGLLLSKNDPQMAKIWHDRACESGNIFAQMNRDMFEKLQKIQKLFGGFPLNVSQIVNGMKNTVESLKTVVTNLKQSNHIYIHDYNVLTEHDNRDSITAKRMCNALEHFAEALNMLMELKSLTEKQENILVHELSQCYRIEHFVAQFPNVETREKAVEIIDRVLRRCKLESNGVASQLDEDARICYAILHMLSHELVLQFLGPCKQKYPKCIHFFKLSAAMNGFLSQYEATIYDANAGLKIDPNYYELLYDKAVALRLLDKDMNEAIEAYRAFLTIAPKDHRKVPESYYAMANCYFELHQRDISTDIVKKVYEQGEEAEKVQLPCFLPYDSNNKTELKFMFDRKSPPNVNVVAPLLDRKSRLLDPHRIRVIKQHRQWQAALLEARNDSMYTFMSGSHEPRAQQQAVKSLIGLKPISLREIDPTKDHVYNGYVLSVTIIEDAYSWTPSIHLVIEDEHLDCERMFIYGFPEGHGKYLTSKVFTLGSKMSIMNPYLRLGGSDMKSSVRIDDFSSIIMQNESERVLNMCRCCGTSNALHVCGKCKQAHYCTKECQITDWKLYGHKLICKKQ</sequence>
<evidence type="ECO:0000259" key="7">
    <source>
        <dbReference type="PROSITE" id="PS50865"/>
    </source>
</evidence>
<dbReference type="SMART" id="SM00671">
    <property type="entry name" value="SEL1"/>
    <property type="match status" value="5"/>
</dbReference>
<evidence type="ECO:0000256" key="2">
    <source>
        <dbReference type="ARBA" id="ARBA00022771"/>
    </source>
</evidence>
<organism evidence="8 9">
    <name type="scientific">Rotaria sordida</name>
    <dbReference type="NCBI Taxonomy" id="392033"/>
    <lineage>
        <taxon>Eukaryota</taxon>
        <taxon>Metazoa</taxon>
        <taxon>Spiralia</taxon>
        <taxon>Gnathifera</taxon>
        <taxon>Rotifera</taxon>
        <taxon>Eurotatoria</taxon>
        <taxon>Bdelloidea</taxon>
        <taxon>Philodinida</taxon>
        <taxon>Philodinidae</taxon>
        <taxon>Rotaria</taxon>
    </lineage>
</organism>
<gene>
    <name evidence="8" type="ORF">RFH988_LOCUS21917</name>
</gene>
<dbReference type="Pfam" id="PF08238">
    <property type="entry name" value="Sel1"/>
    <property type="match status" value="5"/>
</dbReference>
<dbReference type="SUPFAM" id="SSF144232">
    <property type="entry name" value="HIT/MYND zinc finger-like"/>
    <property type="match status" value="1"/>
</dbReference>
<dbReference type="PROSITE" id="PS01360">
    <property type="entry name" value="ZF_MYND_1"/>
    <property type="match status" value="1"/>
</dbReference>
<accession>A0A814SRX1</accession>
<feature type="domain" description="PDZ" evidence="6">
    <location>
        <begin position="143"/>
        <end position="211"/>
    </location>
</feature>
<evidence type="ECO:0000256" key="5">
    <source>
        <dbReference type="PROSITE-ProRule" id="PRU00134"/>
    </source>
</evidence>
<dbReference type="InterPro" id="IPR006597">
    <property type="entry name" value="Sel1-like"/>
</dbReference>
<dbReference type="InterPro" id="IPR019734">
    <property type="entry name" value="TPR_rpt"/>
</dbReference>
<protein>
    <submittedName>
        <fullName evidence="8">Uncharacterized protein</fullName>
    </submittedName>
</protein>
<dbReference type="Pfam" id="PF00595">
    <property type="entry name" value="PDZ"/>
    <property type="match status" value="1"/>
</dbReference>
<evidence type="ECO:0000256" key="1">
    <source>
        <dbReference type="ARBA" id="ARBA00022723"/>
    </source>
</evidence>
<evidence type="ECO:0000259" key="6">
    <source>
        <dbReference type="PROSITE" id="PS50106"/>
    </source>
</evidence>
<dbReference type="InterPro" id="IPR050767">
    <property type="entry name" value="Sel1_AlgK"/>
</dbReference>
<reference evidence="8" key="1">
    <citation type="submission" date="2021-02" db="EMBL/GenBank/DDBJ databases">
        <authorList>
            <person name="Nowell W R."/>
        </authorList>
    </citation>
    <scope>NUCLEOTIDE SEQUENCE</scope>
</reference>
<feature type="domain" description="MYND-type" evidence="7">
    <location>
        <begin position="1274"/>
        <end position="1313"/>
    </location>
</feature>
<dbReference type="Gene3D" id="6.10.140.2220">
    <property type="match status" value="1"/>
</dbReference>
<feature type="domain" description="PDZ" evidence="6">
    <location>
        <begin position="29"/>
        <end position="101"/>
    </location>
</feature>
<dbReference type="Proteomes" id="UP000663882">
    <property type="component" value="Unassembled WGS sequence"/>
</dbReference>
<dbReference type="SUPFAM" id="SSF81901">
    <property type="entry name" value="HCP-like"/>
    <property type="match status" value="1"/>
</dbReference>
<dbReference type="EMBL" id="CAJNOO010001426">
    <property type="protein sequence ID" value="CAF1151077.1"/>
    <property type="molecule type" value="Genomic_DNA"/>
</dbReference>
<dbReference type="PROSITE" id="PS50106">
    <property type="entry name" value="PDZ"/>
    <property type="match status" value="2"/>
</dbReference>
<dbReference type="GO" id="GO:0008270">
    <property type="term" value="F:zinc ion binding"/>
    <property type="evidence" value="ECO:0007669"/>
    <property type="project" value="UniProtKB-KW"/>
</dbReference>
<dbReference type="Pfam" id="PF01753">
    <property type="entry name" value="zf-MYND"/>
    <property type="match status" value="1"/>
</dbReference>
<dbReference type="Gene3D" id="2.30.42.10">
    <property type="match status" value="2"/>
</dbReference>
<evidence type="ECO:0000313" key="9">
    <source>
        <dbReference type="Proteomes" id="UP000663882"/>
    </source>
</evidence>
<dbReference type="InterPro" id="IPR002893">
    <property type="entry name" value="Znf_MYND"/>
</dbReference>
<dbReference type="PROSITE" id="PS50865">
    <property type="entry name" value="ZF_MYND_2"/>
    <property type="match status" value="1"/>
</dbReference>
<evidence type="ECO:0000256" key="4">
    <source>
        <dbReference type="ARBA" id="ARBA00038101"/>
    </source>
</evidence>
<dbReference type="InterPro" id="IPR001478">
    <property type="entry name" value="PDZ"/>
</dbReference>
<comment type="caution">
    <text evidence="8">The sequence shown here is derived from an EMBL/GenBank/DDBJ whole genome shotgun (WGS) entry which is preliminary data.</text>
</comment>
<dbReference type="SUPFAM" id="SSF48452">
    <property type="entry name" value="TPR-like"/>
    <property type="match status" value="2"/>
</dbReference>
<keyword evidence="3" id="KW-0862">Zinc</keyword>
<dbReference type="SUPFAM" id="SSF50156">
    <property type="entry name" value="PDZ domain-like"/>
    <property type="match status" value="2"/>
</dbReference>
<evidence type="ECO:0000313" key="8">
    <source>
        <dbReference type="EMBL" id="CAF1151077.1"/>
    </source>
</evidence>